<evidence type="ECO:0000256" key="8">
    <source>
        <dbReference type="ARBA" id="ARBA00023034"/>
    </source>
</evidence>
<keyword evidence="3 10" id="KW-0328">Glycosyltransferase</keyword>
<dbReference type="InterPro" id="IPR002659">
    <property type="entry name" value="Glyco_trans_31"/>
</dbReference>
<dbReference type="AlphaFoldDB" id="A0AAN8PDG4"/>
<comment type="similarity">
    <text evidence="2 10">Belongs to the glycosyltransferase 31 family.</text>
</comment>
<accession>A0AAN8PDG4</accession>
<keyword evidence="8 10" id="KW-0333">Golgi apparatus</keyword>
<evidence type="ECO:0000256" key="3">
    <source>
        <dbReference type="ARBA" id="ARBA00022676"/>
    </source>
</evidence>
<dbReference type="GO" id="GO:0016758">
    <property type="term" value="F:hexosyltransferase activity"/>
    <property type="evidence" value="ECO:0007669"/>
    <property type="project" value="InterPro"/>
</dbReference>
<evidence type="ECO:0000256" key="10">
    <source>
        <dbReference type="RuleBase" id="RU363063"/>
    </source>
</evidence>
<dbReference type="GO" id="GO:0000139">
    <property type="term" value="C:Golgi membrane"/>
    <property type="evidence" value="ECO:0007669"/>
    <property type="project" value="UniProtKB-SubCell"/>
</dbReference>
<dbReference type="Pfam" id="PF01762">
    <property type="entry name" value="Galactosyl_T"/>
    <property type="match status" value="1"/>
</dbReference>
<comment type="caution">
    <text evidence="12">The sequence shown here is derived from an EMBL/GenBank/DDBJ whole genome shotgun (WGS) entry which is preliminary data.</text>
</comment>
<evidence type="ECO:0000256" key="7">
    <source>
        <dbReference type="ARBA" id="ARBA00022989"/>
    </source>
</evidence>
<evidence type="ECO:0000256" key="1">
    <source>
        <dbReference type="ARBA" id="ARBA00004323"/>
    </source>
</evidence>
<evidence type="ECO:0000256" key="6">
    <source>
        <dbReference type="ARBA" id="ARBA00022968"/>
    </source>
</evidence>
<evidence type="ECO:0000313" key="12">
    <source>
        <dbReference type="EMBL" id="KAK6173714.1"/>
    </source>
</evidence>
<keyword evidence="6" id="KW-0735">Signal-anchor</keyword>
<keyword evidence="7" id="KW-1133">Transmembrane helix</keyword>
<evidence type="ECO:0000256" key="11">
    <source>
        <dbReference type="SAM" id="MobiDB-lite"/>
    </source>
</evidence>
<keyword evidence="13" id="KW-1185">Reference proteome</keyword>
<dbReference type="GO" id="GO:0006493">
    <property type="term" value="P:protein O-linked glycosylation"/>
    <property type="evidence" value="ECO:0007669"/>
    <property type="project" value="TreeGrafter"/>
</dbReference>
<dbReference type="Gene3D" id="3.90.550.50">
    <property type="match status" value="1"/>
</dbReference>
<keyword evidence="5" id="KW-0812">Transmembrane</keyword>
<keyword evidence="4" id="KW-0808">Transferase</keyword>
<sequence length="378" mass="43540">MALAQYDTRSYFKFAHRQNQDGGPELSGTEQRNPGGLLDISAISQRNSDGVPDINETSQLSRSRNPIYHQTRVHRGKKTLYPLTLTNPYVMNNPNLCKNTTNLAFLTIVHTATNHFERRRLMRETWANKNLFKNISTRIVFMLGLTGNKTVQKLLENEQAKHADMVQGEFLDSYHNLTHKGVLAFRWIHEYCKHSKMIVKVDDDVFLNPFVFVQDLMPKYKDEERFVLCHKRPVGTSGIMRVSSAKWFVKADKFRGYKTFPIVHCFGFFVVISPDIIQSLYQASCFTPFFWIDDVYLYGMLPFQIGHVKHENVPEGATGYGGDAKMCVTNSSFCRFLLYGDVRDVSVGKKLWIGILKGLTKEQKELVNRDYILTSRPK</sequence>
<evidence type="ECO:0000256" key="4">
    <source>
        <dbReference type="ARBA" id="ARBA00022679"/>
    </source>
</evidence>
<dbReference type="EMBL" id="JAZGQO010000011">
    <property type="protein sequence ID" value="KAK6173714.1"/>
    <property type="molecule type" value="Genomic_DNA"/>
</dbReference>
<evidence type="ECO:0000256" key="9">
    <source>
        <dbReference type="ARBA" id="ARBA00023136"/>
    </source>
</evidence>
<dbReference type="PANTHER" id="PTHR11214:SF3">
    <property type="entry name" value="BETA-1,3-GALACTOSYLTRANSFERASE 6"/>
    <property type="match status" value="1"/>
</dbReference>
<reference evidence="12 13" key="1">
    <citation type="submission" date="2024-01" db="EMBL/GenBank/DDBJ databases">
        <title>The genome of the rayed Mediterranean limpet Patella caerulea (Linnaeus, 1758).</title>
        <authorList>
            <person name="Anh-Thu Weber A."/>
            <person name="Halstead-Nussloch G."/>
        </authorList>
    </citation>
    <scope>NUCLEOTIDE SEQUENCE [LARGE SCALE GENOMIC DNA]</scope>
    <source>
        <strain evidence="12">AATW-2023a</strain>
        <tissue evidence="12">Whole specimen</tissue>
    </source>
</reference>
<organism evidence="12 13">
    <name type="scientific">Patella caerulea</name>
    <name type="common">Rayed Mediterranean limpet</name>
    <dbReference type="NCBI Taxonomy" id="87958"/>
    <lineage>
        <taxon>Eukaryota</taxon>
        <taxon>Metazoa</taxon>
        <taxon>Spiralia</taxon>
        <taxon>Lophotrochozoa</taxon>
        <taxon>Mollusca</taxon>
        <taxon>Gastropoda</taxon>
        <taxon>Patellogastropoda</taxon>
        <taxon>Patelloidea</taxon>
        <taxon>Patellidae</taxon>
        <taxon>Patella</taxon>
    </lineage>
</organism>
<evidence type="ECO:0000313" key="13">
    <source>
        <dbReference type="Proteomes" id="UP001347796"/>
    </source>
</evidence>
<evidence type="ECO:0000256" key="5">
    <source>
        <dbReference type="ARBA" id="ARBA00022692"/>
    </source>
</evidence>
<feature type="region of interest" description="Disordered" evidence="11">
    <location>
        <begin position="15"/>
        <end position="36"/>
    </location>
</feature>
<comment type="subcellular location">
    <subcellularLocation>
        <location evidence="1 10">Golgi apparatus membrane</location>
        <topology evidence="1 10">Single-pass type II membrane protein</topology>
    </subcellularLocation>
</comment>
<proteinExistence type="inferred from homology"/>
<dbReference type="Proteomes" id="UP001347796">
    <property type="component" value="Unassembled WGS sequence"/>
</dbReference>
<protein>
    <recommendedName>
        <fullName evidence="10">Hexosyltransferase</fullName>
        <ecNumber evidence="10">2.4.1.-</ecNumber>
    </recommendedName>
</protein>
<keyword evidence="9" id="KW-0472">Membrane</keyword>
<name>A0AAN8PDG4_PATCE</name>
<gene>
    <name evidence="12" type="ORF">SNE40_017120</name>
</gene>
<dbReference type="EC" id="2.4.1.-" evidence="10"/>
<evidence type="ECO:0000256" key="2">
    <source>
        <dbReference type="ARBA" id="ARBA00008661"/>
    </source>
</evidence>
<dbReference type="PANTHER" id="PTHR11214">
    <property type="entry name" value="BETA-1,3-N-ACETYLGLUCOSAMINYLTRANSFERASE"/>
    <property type="match status" value="1"/>
</dbReference>